<dbReference type="InterPro" id="IPR029084">
    <property type="entry name" value="Imm30"/>
</dbReference>
<evidence type="ECO:0000313" key="3">
    <source>
        <dbReference type="Proteomes" id="UP000438760"/>
    </source>
</evidence>
<feature type="non-terminal residue" evidence="2">
    <location>
        <position position="124"/>
    </location>
</feature>
<organism evidence="2 3">
    <name type="scientific">Myroides albus</name>
    <dbReference type="NCBI Taxonomy" id="2562892"/>
    <lineage>
        <taxon>Bacteria</taxon>
        <taxon>Pseudomonadati</taxon>
        <taxon>Bacteroidota</taxon>
        <taxon>Flavobacteriia</taxon>
        <taxon>Flavobacteriales</taxon>
        <taxon>Flavobacteriaceae</taxon>
        <taxon>Myroides</taxon>
    </lineage>
</organism>
<evidence type="ECO:0000313" key="2">
    <source>
        <dbReference type="EMBL" id="MTG99533.1"/>
    </source>
</evidence>
<dbReference type="Proteomes" id="UP000438760">
    <property type="component" value="Unassembled WGS sequence"/>
</dbReference>
<protein>
    <recommendedName>
        <fullName evidence="1">Immunity protein 30 domain-containing protein</fullName>
    </recommendedName>
</protein>
<comment type="caution">
    <text evidence="2">The sequence shown here is derived from an EMBL/GenBank/DDBJ whole genome shotgun (WGS) entry which is preliminary data.</text>
</comment>
<dbReference type="RefSeq" id="WP_230381586.1">
    <property type="nucleotide sequence ID" value="NZ_WMJX01000138.1"/>
</dbReference>
<reference evidence="2 3" key="1">
    <citation type="submission" date="2019-11" db="EMBL/GenBank/DDBJ databases">
        <title>Genome of Strain BIT-d1.</title>
        <authorList>
            <person name="Yang Y."/>
        </authorList>
    </citation>
    <scope>NUCLEOTIDE SEQUENCE [LARGE SCALE GENOMIC DNA]</scope>
    <source>
        <strain evidence="2 3">BIT-d1</strain>
    </source>
</reference>
<dbReference type="AlphaFoldDB" id="A0A6I3LMI2"/>
<evidence type="ECO:0000259" key="1">
    <source>
        <dbReference type="Pfam" id="PF15565"/>
    </source>
</evidence>
<feature type="non-terminal residue" evidence="2">
    <location>
        <position position="1"/>
    </location>
</feature>
<proteinExistence type="predicted"/>
<feature type="domain" description="Immunity protein 30" evidence="1">
    <location>
        <begin position="3"/>
        <end position="92"/>
    </location>
</feature>
<sequence length="124" mass="14753">TSEEEVEQFEEALTLLYQQEKIEHLPLFLSVLDDRTQQEEVMYGVLHAIESYASTLGFSKYIELILAAMDSFQEQAEEWKELIFLRMINSEACFDDLLRIVSHQHKDELKEELRLIFLRIIQRD</sequence>
<gene>
    <name evidence="2" type="ORF">GJV76_15665</name>
</gene>
<keyword evidence="3" id="KW-1185">Reference proteome</keyword>
<accession>A0A6I3LMI2</accession>
<dbReference type="Pfam" id="PF15565">
    <property type="entry name" value="Imm30"/>
    <property type="match status" value="1"/>
</dbReference>
<name>A0A6I3LMI2_9FLAO</name>
<dbReference type="EMBL" id="WMJX01000138">
    <property type="protein sequence ID" value="MTG99533.1"/>
    <property type="molecule type" value="Genomic_DNA"/>
</dbReference>